<accession>A0A847SB61</accession>
<dbReference type="EMBL" id="JABAIM010000006">
    <property type="protein sequence ID" value="NLR76973.1"/>
    <property type="molecule type" value="Genomic_DNA"/>
</dbReference>
<evidence type="ECO:0000313" key="2">
    <source>
        <dbReference type="EMBL" id="NLR76973.1"/>
    </source>
</evidence>
<keyword evidence="3" id="KW-1185">Reference proteome</keyword>
<organism evidence="2 3">
    <name type="scientific">Leeia aquatica</name>
    <dbReference type="NCBI Taxonomy" id="2725557"/>
    <lineage>
        <taxon>Bacteria</taxon>
        <taxon>Pseudomonadati</taxon>
        <taxon>Pseudomonadota</taxon>
        <taxon>Betaproteobacteria</taxon>
        <taxon>Neisseriales</taxon>
        <taxon>Leeiaceae</taxon>
        <taxon>Leeia</taxon>
    </lineage>
</organism>
<gene>
    <name evidence="2" type="ORF">HF682_17530</name>
</gene>
<keyword evidence="1" id="KW-0732">Signal</keyword>
<feature type="signal peptide" evidence="1">
    <location>
        <begin position="1"/>
        <end position="26"/>
    </location>
</feature>
<name>A0A847SB61_9NEIS</name>
<dbReference type="RefSeq" id="WP_168878650.1">
    <property type="nucleotide sequence ID" value="NZ_JABAIM010000006.1"/>
</dbReference>
<proteinExistence type="predicted"/>
<feature type="chain" id="PRO_5032496207" evidence="1">
    <location>
        <begin position="27"/>
        <end position="167"/>
    </location>
</feature>
<protein>
    <submittedName>
        <fullName evidence="2">Uncharacterized protein</fullName>
    </submittedName>
</protein>
<evidence type="ECO:0000313" key="3">
    <source>
        <dbReference type="Proteomes" id="UP000587991"/>
    </source>
</evidence>
<reference evidence="2 3" key="1">
    <citation type="submission" date="2020-04" db="EMBL/GenBank/DDBJ databases">
        <title>Draft genome of Leeia sp. IMCC25680.</title>
        <authorList>
            <person name="Song J."/>
            <person name="Cho J.-C."/>
        </authorList>
    </citation>
    <scope>NUCLEOTIDE SEQUENCE [LARGE SCALE GENOMIC DNA]</scope>
    <source>
        <strain evidence="2 3">IMCC25680</strain>
    </source>
</reference>
<dbReference type="Proteomes" id="UP000587991">
    <property type="component" value="Unassembled WGS sequence"/>
</dbReference>
<evidence type="ECO:0000256" key="1">
    <source>
        <dbReference type="SAM" id="SignalP"/>
    </source>
</evidence>
<comment type="caution">
    <text evidence="2">The sequence shown here is derived from an EMBL/GenBank/DDBJ whole genome shotgun (WGS) entry which is preliminary data.</text>
</comment>
<sequence>MRQPALISLMLAGAYFASMPCLSASASTTTYPPPKTIQAAFAACDFSSQEVQKALKASGVKFQRGKVATQGDPFFGEYVLRPTLALGNGLQLNRIARDIQEGSDATIFYLTGNQVADWVREGATQINAGVNMPKDARWALVRNGRETGVFYMNETLGPGTIMCYRMR</sequence>
<dbReference type="AlphaFoldDB" id="A0A847SB61"/>